<organism evidence="14 15">
    <name type="scientific">Flavimaribacter sediminis</name>
    <dbReference type="NCBI Taxonomy" id="2865987"/>
    <lineage>
        <taxon>Bacteria</taxon>
        <taxon>Pseudomonadati</taxon>
        <taxon>Pseudomonadota</taxon>
        <taxon>Alphaproteobacteria</taxon>
        <taxon>Hyphomicrobiales</taxon>
        <taxon>Rhizobiaceae</taxon>
        <taxon>Flavimaribacter</taxon>
    </lineage>
</organism>
<gene>
    <name evidence="14" type="ORF">K1W69_03430</name>
</gene>
<feature type="transmembrane region" description="Helical" evidence="9">
    <location>
        <begin position="268"/>
        <end position="296"/>
    </location>
</feature>
<reference evidence="14" key="1">
    <citation type="submission" date="2021-08" db="EMBL/GenBank/DDBJ databases">
        <title>Hoeflea bacterium WL0058 sp. nov., isolated from the sediment.</title>
        <authorList>
            <person name="Wang L."/>
            <person name="Zhang D."/>
        </authorList>
    </citation>
    <scope>NUCLEOTIDE SEQUENCE</scope>
    <source>
        <strain evidence="14">WL0058</strain>
    </source>
</reference>
<feature type="domain" description="DUF3772" evidence="12">
    <location>
        <begin position="155"/>
        <end position="206"/>
    </location>
</feature>
<evidence type="ECO:0000256" key="7">
    <source>
        <dbReference type="SAM" id="Coils"/>
    </source>
</evidence>
<evidence type="ECO:0000256" key="1">
    <source>
        <dbReference type="ARBA" id="ARBA00004651"/>
    </source>
</evidence>
<evidence type="ECO:0000313" key="15">
    <source>
        <dbReference type="Proteomes" id="UP001196509"/>
    </source>
</evidence>
<dbReference type="InterPro" id="IPR022249">
    <property type="entry name" value="DUF3772"/>
</dbReference>
<keyword evidence="4 9" id="KW-0812">Transmembrane</keyword>
<dbReference type="InterPro" id="IPR052702">
    <property type="entry name" value="MscS-like_channel"/>
</dbReference>
<feature type="transmembrane region" description="Helical" evidence="9">
    <location>
        <begin position="542"/>
        <end position="564"/>
    </location>
</feature>
<dbReference type="Pfam" id="PF21082">
    <property type="entry name" value="MS_channel_3rd"/>
    <property type="match status" value="1"/>
</dbReference>
<feature type="signal peptide" evidence="10">
    <location>
        <begin position="1"/>
        <end position="37"/>
    </location>
</feature>
<evidence type="ECO:0000256" key="8">
    <source>
        <dbReference type="SAM" id="MobiDB-lite"/>
    </source>
</evidence>
<dbReference type="InterPro" id="IPR023408">
    <property type="entry name" value="MscS_beta-dom_sf"/>
</dbReference>
<feature type="transmembrane region" description="Helical" evidence="9">
    <location>
        <begin position="614"/>
        <end position="643"/>
    </location>
</feature>
<dbReference type="InterPro" id="IPR010920">
    <property type="entry name" value="LSM_dom_sf"/>
</dbReference>
<feature type="transmembrane region" description="Helical" evidence="9">
    <location>
        <begin position="585"/>
        <end position="608"/>
    </location>
</feature>
<keyword evidence="7" id="KW-0175">Coiled coil</keyword>
<accession>A0AAE2ZGM9</accession>
<dbReference type="RefSeq" id="WP_220226929.1">
    <property type="nucleotide sequence ID" value="NZ_JAICBX010000001.1"/>
</dbReference>
<dbReference type="InterPro" id="IPR011014">
    <property type="entry name" value="MscS_channel_TM-2"/>
</dbReference>
<dbReference type="InterPro" id="IPR006685">
    <property type="entry name" value="MscS_channel_2nd"/>
</dbReference>
<dbReference type="Gene3D" id="2.30.30.60">
    <property type="match status" value="1"/>
</dbReference>
<dbReference type="Pfam" id="PF00924">
    <property type="entry name" value="MS_channel_2nd"/>
    <property type="match status" value="1"/>
</dbReference>
<comment type="subcellular location">
    <subcellularLocation>
        <location evidence="1">Cell membrane</location>
        <topology evidence="1">Multi-pass membrane protein</topology>
    </subcellularLocation>
</comment>
<keyword evidence="10" id="KW-0732">Signal</keyword>
<evidence type="ECO:0000256" key="9">
    <source>
        <dbReference type="SAM" id="Phobius"/>
    </source>
</evidence>
<keyword evidence="15" id="KW-1185">Reference proteome</keyword>
<evidence type="ECO:0000256" key="2">
    <source>
        <dbReference type="ARBA" id="ARBA00008017"/>
    </source>
</evidence>
<dbReference type="InterPro" id="IPR049278">
    <property type="entry name" value="MS_channel_C"/>
</dbReference>
<feature type="transmembrane region" description="Helical" evidence="9">
    <location>
        <begin position="380"/>
        <end position="398"/>
    </location>
</feature>
<feature type="transmembrane region" description="Helical" evidence="9">
    <location>
        <begin position="229"/>
        <end position="247"/>
    </location>
</feature>
<keyword evidence="6 9" id="KW-0472">Membrane</keyword>
<dbReference type="Pfam" id="PF12607">
    <property type="entry name" value="DUF3772"/>
    <property type="match status" value="1"/>
</dbReference>
<feature type="transmembrane region" description="Helical" evidence="9">
    <location>
        <begin position="496"/>
        <end position="519"/>
    </location>
</feature>
<dbReference type="Gene3D" id="3.30.70.100">
    <property type="match status" value="1"/>
</dbReference>
<dbReference type="InterPro" id="IPR011066">
    <property type="entry name" value="MscS_channel_C_sf"/>
</dbReference>
<name>A0AAE2ZGM9_9HYPH</name>
<comment type="similarity">
    <text evidence="2">Belongs to the MscS (TC 1.A.23) family.</text>
</comment>
<evidence type="ECO:0000259" key="11">
    <source>
        <dbReference type="Pfam" id="PF00924"/>
    </source>
</evidence>
<dbReference type="SUPFAM" id="SSF82689">
    <property type="entry name" value="Mechanosensitive channel protein MscS (YggB), C-terminal domain"/>
    <property type="match status" value="1"/>
</dbReference>
<dbReference type="EMBL" id="JAICBX010000001">
    <property type="protein sequence ID" value="MBW8636228.1"/>
    <property type="molecule type" value="Genomic_DNA"/>
</dbReference>
<feature type="transmembrane region" description="Helical" evidence="9">
    <location>
        <begin position="308"/>
        <end position="328"/>
    </location>
</feature>
<dbReference type="AlphaFoldDB" id="A0AAE2ZGM9"/>
<proteinExistence type="inferred from homology"/>
<evidence type="ECO:0000256" key="3">
    <source>
        <dbReference type="ARBA" id="ARBA00022475"/>
    </source>
</evidence>
<dbReference type="GO" id="GO:0005886">
    <property type="term" value="C:plasma membrane"/>
    <property type="evidence" value="ECO:0007669"/>
    <property type="project" value="UniProtKB-SubCell"/>
</dbReference>
<dbReference type="PANTHER" id="PTHR30347">
    <property type="entry name" value="POTASSIUM CHANNEL RELATED"/>
    <property type="match status" value="1"/>
</dbReference>
<feature type="region of interest" description="Disordered" evidence="8">
    <location>
        <begin position="807"/>
        <end position="827"/>
    </location>
</feature>
<dbReference type="Gene3D" id="1.10.287.1260">
    <property type="match status" value="1"/>
</dbReference>
<dbReference type="SUPFAM" id="SSF82861">
    <property type="entry name" value="Mechanosensitive channel protein MscS (YggB), transmembrane region"/>
    <property type="match status" value="1"/>
</dbReference>
<feature type="domain" description="Mechanosensitive ion channel MscS C-terminal" evidence="13">
    <location>
        <begin position="705"/>
        <end position="787"/>
    </location>
</feature>
<evidence type="ECO:0000256" key="10">
    <source>
        <dbReference type="SAM" id="SignalP"/>
    </source>
</evidence>
<dbReference type="SUPFAM" id="SSF50182">
    <property type="entry name" value="Sm-like ribonucleoproteins"/>
    <property type="match status" value="1"/>
</dbReference>
<feature type="domain" description="Mechanosensitive ion channel MscS" evidence="11">
    <location>
        <begin position="630"/>
        <end position="697"/>
    </location>
</feature>
<dbReference type="GO" id="GO:0008381">
    <property type="term" value="F:mechanosensitive monoatomic ion channel activity"/>
    <property type="evidence" value="ECO:0007669"/>
    <property type="project" value="UniProtKB-ARBA"/>
</dbReference>
<keyword evidence="3" id="KW-1003">Cell membrane</keyword>
<feature type="transmembrane region" description="Helical" evidence="9">
    <location>
        <begin position="428"/>
        <end position="451"/>
    </location>
</feature>
<evidence type="ECO:0000259" key="12">
    <source>
        <dbReference type="Pfam" id="PF12607"/>
    </source>
</evidence>
<protein>
    <submittedName>
        <fullName evidence="14">DUF3772 domain-containing protein</fullName>
    </submittedName>
</protein>
<evidence type="ECO:0000313" key="14">
    <source>
        <dbReference type="EMBL" id="MBW8636228.1"/>
    </source>
</evidence>
<feature type="chain" id="PRO_5042126761" evidence="10">
    <location>
        <begin position="38"/>
        <end position="827"/>
    </location>
</feature>
<sequence length="827" mass="90340">MFQRYLVGNSSRRLNAQWLRAAFLVLAICLAPTLTQAQTTTEPDTQEATQAPEQPVELDPVYATWDATAQKAEEVLQEGDADIQTLEQLRETIAKQRDEAFERTQAGSVNVRALQAQLDALGPAPAEGEEEAAEVAAERSRLREAIAAANRPILAAQQSFTRAELLIREIDSQIRAQQTRQLLTLYPSPLLVQNWAPAFEELGGHFSLIGAQFRDVMDDPDYARGMRDSLPLILFLGLLALLLLTLSERLVARRLERLAGRVSGRRRSALIVAANLSRLVLPLGATLLFVAVMRVLGIELDSASNLPALVFVIGVFLIIAHWIGHTLFAPNSPDLRILSLDDGQAWQGLRMAQGLGVVLCIDFMLQHLENEFGFTPAAKSVLSAPIVIVGSLLLWRFASLLRIGGEETVRAETDDETESRLSSGFLGFVARVVQISAGLSVICVLIGYVDLARYAMEPVIETLALLGFGLIVYTLLFNLIEDLIGREEEEEDQLSLIPIGLIILISAGLLPLLALVWGARPTDIAEAWRYLTVGAQIGDTRISINVILTLLVVFSIGVLITRWLQRVLRVSVLPRANMDQGARTALVTVVGYAGLTVAALIAVSMAGINLTSLAFIAGALSLGIGFGLQTIVGNFVSGIILLAERPIKEGDWIEVGGNMGLVKKISVRSTRIETFDRHDVIIPNQDLIAGTVKNMTHSSRIGRLVVPVGVAYGSDVEKVRDVLMEQANANEYVLSVPEPQVLFMGLGDSSLDFEIRCFLREIFTIPFAQSQLLIDVYKALGEAGIEIPFPQRDIHLRDIDRLVEAMGQRPEKAPDQTASEAPKSETD</sequence>
<evidence type="ECO:0000256" key="4">
    <source>
        <dbReference type="ARBA" id="ARBA00022692"/>
    </source>
</evidence>
<evidence type="ECO:0000256" key="6">
    <source>
        <dbReference type="ARBA" id="ARBA00023136"/>
    </source>
</evidence>
<dbReference type="PANTHER" id="PTHR30347:SF1">
    <property type="entry name" value="MECHANOSENSITIVE CHANNEL MSCK"/>
    <property type="match status" value="1"/>
</dbReference>
<keyword evidence="5 9" id="KW-1133">Transmembrane helix</keyword>
<dbReference type="Proteomes" id="UP001196509">
    <property type="component" value="Unassembled WGS sequence"/>
</dbReference>
<evidence type="ECO:0000259" key="13">
    <source>
        <dbReference type="Pfam" id="PF21082"/>
    </source>
</evidence>
<comment type="caution">
    <text evidence="14">The sequence shown here is derived from an EMBL/GenBank/DDBJ whole genome shotgun (WGS) entry which is preliminary data.</text>
</comment>
<feature type="coiled-coil region" evidence="7">
    <location>
        <begin position="69"/>
        <end position="103"/>
    </location>
</feature>
<feature type="transmembrane region" description="Helical" evidence="9">
    <location>
        <begin position="463"/>
        <end position="484"/>
    </location>
</feature>
<evidence type="ECO:0000256" key="5">
    <source>
        <dbReference type="ARBA" id="ARBA00022989"/>
    </source>
</evidence>